<evidence type="ECO:0000256" key="4">
    <source>
        <dbReference type="ARBA" id="ARBA00035206"/>
    </source>
</evidence>
<accession>A0ABU4VM32</accession>
<evidence type="ECO:0000259" key="8">
    <source>
        <dbReference type="SMART" id="SM00739"/>
    </source>
</evidence>
<evidence type="ECO:0000256" key="6">
    <source>
        <dbReference type="RuleBase" id="RU003477"/>
    </source>
</evidence>
<feature type="region of interest" description="Disordered" evidence="7">
    <location>
        <begin position="81"/>
        <end position="111"/>
    </location>
</feature>
<comment type="function">
    <text evidence="5">One of the proteins that surrounds the polypeptide exit tunnel on the outside of the subunit.</text>
</comment>
<evidence type="ECO:0000256" key="1">
    <source>
        <dbReference type="ARBA" id="ARBA00010618"/>
    </source>
</evidence>
<dbReference type="NCBIfam" id="TIGR01079">
    <property type="entry name" value="rplX_bact"/>
    <property type="match status" value="1"/>
</dbReference>
<comment type="similarity">
    <text evidence="1 5 6">Belongs to the universal ribosomal protein uL24 family.</text>
</comment>
<dbReference type="SMART" id="SM00739">
    <property type="entry name" value="KOW"/>
    <property type="match status" value="1"/>
</dbReference>
<keyword evidence="3 5" id="KW-0687">Ribonucleoprotein</keyword>
<proteinExistence type="inferred from homology"/>
<dbReference type="InterPro" id="IPR014722">
    <property type="entry name" value="Rib_uL2_dom2"/>
</dbReference>
<gene>
    <name evidence="5 9" type="primary">rplX</name>
    <name evidence="9" type="ORF">SK069_14980</name>
</gene>
<comment type="function">
    <text evidence="5">One of two assembly initiator proteins, it binds directly to the 5'-end of the 23S rRNA, where it nucleates assembly of the 50S subunit.</text>
</comment>
<dbReference type="Gene3D" id="2.30.30.30">
    <property type="match status" value="1"/>
</dbReference>
<dbReference type="SUPFAM" id="SSF50104">
    <property type="entry name" value="Translation proteins SH3-like domain"/>
    <property type="match status" value="1"/>
</dbReference>
<dbReference type="InterPro" id="IPR005824">
    <property type="entry name" value="KOW"/>
</dbReference>
<comment type="subunit">
    <text evidence="5">Part of the 50S ribosomal subunit.</text>
</comment>
<dbReference type="InterPro" id="IPR008991">
    <property type="entry name" value="Translation_prot_SH3-like_sf"/>
</dbReference>
<name>A0ABU4VM32_9ACTN</name>
<dbReference type="PROSITE" id="PS01108">
    <property type="entry name" value="RIBOSOMAL_L24"/>
    <property type="match status" value="1"/>
</dbReference>
<keyword evidence="5" id="KW-0694">RNA-binding</keyword>
<dbReference type="InterPro" id="IPR041988">
    <property type="entry name" value="Ribosomal_uL24_KOW"/>
</dbReference>
<dbReference type="Pfam" id="PF17136">
    <property type="entry name" value="ribosomal_L24"/>
    <property type="match status" value="1"/>
</dbReference>
<dbReference type="RefSeq" id="WP_319955054.1">
    <property type="nucleotide sequence ID" value="NZ_JAXAVX010000009.1"/>
</dbReference>
<keyword evidence="2 5" id="KW-0689">Ribosomal protein</keyword>
<dbReference type="PANTHER" id="PTHR12903">
    <property type="entry name" value="MITOCHONDRIAL RIBOSOMAL PROTEIN L24"/>
    <property type="match status" value="1"/>
</dbReference>
<feature type="domain" description="KOW" evidence="8">
    <location>
        <begin position="4"/>
        <end position="31"/>
    </location>
</feature>
<evidence type="ECO:0000313" key="10">
    <source>
        <dbReference type="Proteomes" id="UP001277761"/>
    </source>
</evidence>
<protein>
    <recommendedName>
        <fullName evidence="4 5">Large ribosomal subunit protein uL24</fullName>
    </recommendedName>
</protein>
<dbReference type="Pfam" id="PF00467">
    <property type="entry name" value="KOW"/>
    <property type="match status" value="1"/>
</dbReference>
<sequence>MGLRIRRDDEVVVISGKDRGKTGTVIHVDPAGERVTVQGVNLVKRHQRPNPMAAPGSPAAQGGVIEREGAIHVSNVMLVDPKTNKPTRVGVTRTDDGRRVRVARRSGQQID</sequence>
<keyword evidence="5" id="KW-0699">rRNA-binding</keyword>
<comment type="caution">
    <text evidence="9">The sequence shown here is derived from an EMBL/GenBank/DDBJ whole genome shotgun (WGS) entry which is preliminary data.</text>
</comment>
<evidence type="ECO:0000313" key="9">
    <source>
        <dbReference type="EMBL" id="MDX8152901.1"/>
    </source>
</evidence>
<evidence type="ECO:0000256" key="5">
    <source>
        <dbReference type="HAMAP-Rule" id="MF_01326"/>
    </source>
</evidence>
<dbReference type="GO" id="GO:0005840">
    <property type="term" value="C:ribosome"/>
    <property type="evidence" value="ECO:0007669"/>
    <property type="project" value="UniProtKB-KW"/>
</dbReference>
<dbReference type="EMBL" id="JAXAVX010000009">
    <property type="protein sequence ID" value="MDX8152901.1"/>
    <property type="molecule type" value="Genomic_DNA"/>
</dbReference>
<evidence type="ECO:0000256" key="2">
    <source>
        <dbReference type="ARBA" id="ARBA00022980"/>
    </source>
</evidence>
<evidence type="ECO:0000256" key="3">
    <source>
        <dbReference type="ARBA" id="ARBA00023274"/>
    </source>
</evidence>
<dbReference type="InterPro" id="IPR003256">
    <property type="entry name" value="Ribosomal_uL24"/>
</dbReference>
<dbReference type="Proteomes" id="UP001277761">
    <property type="component" value="Unassembled WGS sequence"/>
</dbReference>
<dbReference type="InterPro" id="IPR005825">
    <property type="entry name" value="Ribosomal_uL24_CS"/>
</dbReference>
<keyword evidence="10" id="KW-1185">Reference proteome</keyword>
<dbReference type="HAMAP" id="MF_01326_B">
    <property type="entry name" value="Ribosomal_uL24_B"/>
    <property type="match status" value="1"/>
</dbReference>
<evidence type="ECO:0000256" key="7">
    <source>
        <dbReference type="SAM" id="MobiDB-lite"/>
    </source>
</evidence>
<dbReference type="InterPro" id="IPR057264">
    <property type="entry name" value="Ribosomal_uL24_C"/>
</dbReference>
<reference evidence="9 10" key="1">
    <citation type="submission" date="2023-11" db="EMBL/GenBank/DDBJ databases">
        <authorList>
            <person name="Xu M."/>
            <person name="Jiang T."/>
        </authorList>
    </citation>
    <scope>NUCLEOTIDE SEQUENCE [LARGE SCALE GENOMIC DNA]</scope>
    <source>
        <strain evidence="9 10">SD</strain>
    </source>
</reference>
<organism evidence="9 10">
    <name type="scientific">Patulibacter brassicae</name>
    <dbReference type="NCBI Taxonomy" id="1705717"/>
    <lineage>
        <taxon>Bacteria</taxon>
        <taxon>Bacillati</taxon>
        <taxon>Actinomycetota</taxon>
        <taxon>Thermoleophilia</taxon>
        <taxon>Solirubrobacterales</taxon>
        <taxon>Patulibacteraceae</taxon>
        <taxon>Patulibacter</taxon>
    </lineage>
</organism>
<dbReference type="CDD" id="cd06089">
    <property type="entry name" value="KOW_RPL26"/>
    <property type="match status" value="1"/>
</dbReference>